<evidence type="ECO:0000256" key="10">
    <source>
        <dbReference type="RuleBase" id="RU351113"/>
    </source>
</evidence>
<accession>A0A1B3B743</accession>
<comment type="similarity">
    <text evidence="10">Belongs to the insect chemoreceptor superfamily. Heteromeric odorant receptor channel (TC 1.A.69) family.</text>
</comment>
<evidence type="ECO:0000256" key="1">
    <source>
        <dbReference type="ARBA" id="ARBA00004651"/>
    </source>
</evidence>
<evidence type="ECO:0000256" key="6">
    <source>
        <dbReference type="ARBA" id="ARBA00022989"/>
    </source>
</evidence>
<evidence type="ECO:0000313" key="11">
    <source>
        <dbReference type="EMBL" id="AOE48037.1"/>
    </source>
</evidence>
<evidence type="ECO:0000256" key="3">
    <source>
        <dbReference type="ARBA" id="ARBA00022606"/>
    </source>
</evidence>
<evidence type="ECO:0000256" key="4">
    <source>
        <dbReference type="ARBA" id="ARBA00022692"/>
    </source>
</evidence>
<proteinExistence type="evidence at transcript level"/>
<keyword evidence="3 10" id="KW-0716">Sensory transduction</keyword>
<keyword evidence="9 10" id="KW-0807">Transducer</keyword>
<evidence type="ECO:0000256" key="9">
    <source>
        <dbReference type="ARBA" id="ARBA00023224"/>
    </source>
</evidence>
<dbReference type="PANTHER" id="PTHR21137:SF35">
    <property type="entry name" value="ODORANT RECEPTOR 19A-RELATED"/>
    <property type="match status" value="1"/>
</dbReference>
<dbReference type="GO" id="GO:0004984">
    <property type="term" value="F:olfactory receptor activity"/>
    <property type="evidence" value="ECO:0007669"/>
    <property type="project" value="InterPro"/>
</dbReference>
<reference evidence="11" key="1">
    <citation type="journal article" date="2016" name="J. Asia-Pac. Entomol.">
        <title>Molecular identification and sex distribution of two chemosensory receptor families in Athetis lepigone by antennal transcriptome analysis.</title>
        <authorList>
            <person name="Zhang Y.-N."/>
            <person name="Ma J.-F."/>
            <person name="Sun L."/>
            <person name="Dong Z.-P."/>
            <person name="Li Z.-Q."/>
            <person name="Zhu X.-Y."/>
            <person name="Wang Y."/>
            <person name="Wang L."/>
            <person name="Deng D.-G."/>
            <person name="Li J.-B."/>
        </authorList>
    </citation>
    <scope>NUCLEOTIDE SEQUENCE</scope>
</reference>
<keyword evidence="6 10" id="KW-1133">Transmembrane helix</keyword>
<comment type="subcellular location">
    <subcellularLocation>
        <location evidence="1 10">Cell membrane</location>
        <topology evidence="1 10">Multi-pass membrane protein</topology>
    </subcellularLocation>
</comment>
<protein>
    <recommendedName>
        <fullName evidence="10">Odorant receptor</fullName>
    </recommendedName>
</protein>
<dbReference type="GO" id="GO:0007165">
    <property type="term" value="P:signal transduction"/>
    <property type="evidence" value="ECO:0007669"/>
    <property type="project" value="UniProtKB-KW"/>
</dbReference>
<feature type="transmembrane region" description="Helical" evidence="10">
    <location>
        <begin position="306"/>
        <end position="325"/>
    </location>
</feature>
<evidence type="ECO:0000256" key="5">
    <source>
        <dbReference type="ARBA" id="ARBA00022725"/>
    </source>
</evidence>
<dbReference type="GO" id="GO:0005886">
    <property type="term" value="C:plasma membrane"/>
    <property type="evidence" value="ECO:0007669"/>
    <property type="project" value="UniProtKB-SubCell"/>
</dbReference>
<keyword evidence="7 10" id="KW-0472">Membrane</keyword>
<keyword evidence="5 10" id="KW-0552">Olfaction</keyword>
<name>A0A1B3B743_ATHLE</name>
<dbReference type="Pfam" id="PF02949">
    <property type="entry name" value="7tm_6"/>
    <property type="match status" value="1"/>
</dbReference>
<dbReference type="EMBL" id="KT588127">
    <property type="protein sequence ID" value="AOE48037.1"/>
    <property type="molecule type" value="mRNA"/>
</dbReference>
<organism evidence="11">
    <name type="scientific">Athetis lepigone</name>
    <name type="common">Moth</name>
    <name type="synonym">Proxenus lepigone</name>
    <dbReference type="NCBI Taxonomy" id="1223490"/>
    <lineage>
        <taxon>Eukaryota</taxon>
        <taxon>Metazoa</taxon>
        <taxon>Ecdysozoa</taxon>
        <taxon>Arthropoda</taxon>
        <taxon>Hexapoda</taxon>
        <taxon>Insecta</taxon>
        <taxon>Pterygota</taxon>
        <taxon>Neoptera</taxon>
        <taxon>Endopterygota</taxon>
        <taxon>Lepidoptera</taxon>
        <taxon>Glossata</taxon>
        <taxon>Ditrysia</taxon>
        <taxon>Noctuoidea</taxon>
        <taxon>Noctuidae</taxon>
        <taxon>Noctuinae</taxon>
        <taxon>Athetis</taxon>
    </lineage>
</organism>
<evidence type="ECO:0000256" key="7">
    <source>
        <dbReference type="ARBA" id="ARBA00023136"/>
    </source>
</evidence>
<keyword evidence="2" id="KW-1003">Cell membrane</keyword>
<feature type="transmembrane region" description="Helical" evidence="10">
    <location>
        <begin position="277"/>
        <end position="294"/>
    </location>
</feature>
<dbReference type="PANTHER" id="PTHR21137">
    <property type="entry name" value="ODORANT RECEPTOR"/>
    <property type="match status" value="1"/>
</dbReference>
<evidence type="ECO:0000256" key="8">
    <source>
        <dbReference type="ARBA" id="ARBA00023170"/>
    </source>
</evidence>
<keyword evidence="8 10" id="KW-0675">Receptor</keyword>
<comment type="caution">
    <text evidence="10">Lacks conserved residue(s) required for the propagation of feature annotation.</text>
</comment>
<sequence>MENYSGSYKPTKTTEFLINLNKFVFIFGLPNFWVEDLGFSDTFKKIIGPLSEIGNWSVSAMVLLEYGAYFTQKNLTERQTSDLILYMIAHSILTGYRIRMSHQTKQVKDVMYKLGIGLKEVYNDEEAEEQMIKKSKFFSAGLIINCLISVILYTIEAILRVVHKGQSFYTIITAWPDMDDKSVLSNIGRAIFYIFWWIYLTRIFAVYTLVISLTIAIGHLFKNLNSYFRSLDKIFEDDNLTQKEKELEYENAFKVGIKIHAETLKCTGAVQAICRDVFSGQIIFNLTILILLMYQMVNSTRNLTNALTLVTTALTILCSTGFFMWNAGDITVEAEILPTAMYCSGWENCQHGSSVRVRKLLVIAMMQAQEPVALTGLGVIALSYQSYVSIVKSSYSVFSVLY</sequence>
<keyword evidence="4 10" id="KW-0812">Transmembrane</keyword>
<evidence type="ECO:0000256" key="2">
    <source>
        <dbReference type="ARBA" id="ARBA00022475"/>
    </source>
</evidence>
<dbReference type="AlphaFoldDB" id="A0A1B3B743"/>
<feature type="transmembrane region" description="Helical" evidence="10">
    <location>
        <begin position="137"/>
        <end position="159"/>
    </location>
</feature>
<dbReference type="GO" id="GO:0005549">
    <property type="term" value="F:odorant binding"/>
    <property type="evidence" value="ECO:0007669"/>
    <property type="project" value="InterPro"/>
</dbReference>
<feature type="transmembrane region" description="Helical" evidence="10">
    <location>
        <begin position="191"/>
        <end position="221"/>
    </location>
</feature>
<dbReference type="InterPro" id="IPR004117">
    <property type="entry name" value="7tm6_olfct_rcpt"/>
</dbReference>